<keyword evidence="5 7" id="KW-1133">Transmembrane helix</keyword>
<gene>
    <name evidence="8" type="ORF">NAEGRDRAFT_3789</name>
</gene>
<proteinExistence type="inferred from homology"/>
<dbReference type="Gene3D" id="1.20.1540.10">
    <property type="entry name" value="Rhomboid-like"/>
    <property type="match status" value="1"/>
</dbReference>
<feature type="transmembrane region" description="Helical" evidence="7">
    <location>
        <begin position="91"/>
        <end position="109"/>
    </location>
</feature>
<feature type="transmembrane region" description="Helical" evidence="7">
    <location>
        <begin position="52"/>
        <end position="79"/>
    </location>
</feature>
<comment type="subcellular location">
    <subcellularLocation>
        <location evidence="1 7">Endoplasmic reticulum membrane</location>
        <topology evidence="1 7">Multi-pass membrane protein</topology>
    </subcellularLocation>
</comment>
<keyword evidence="4 7" id="KW-0256">Endoplasmic reticulum</keyword>
<dbReference type="VEuPathDB" id="AmoebaDB:NAEGRDRAFT_3789"/>
<comment type="function">
    <text evidence="7">May be involved in the degradation of misfolded endoplasmic reticulum (ER) luminal proteins.</text>
</comment>
<dbReference type="InterPro" id="IPR007599">
    <property type="entry name" value="DER1"/>
</dbReference>
<dbReference type="Pfam" id="PF04511">
    <property type="entry name" value="DER1"/>
    <property type="match status" value="1"/>
</dbReference>
<evidence type="ECO:0000256" key="1">
    <source>
        <dbReference type="ARBA" id="ARBA00004477"/>
    </source>
</evidence>
<dbReference type="eggNOG" id="KOG0858">
    <property type="taxonomic scope" value="Eukaryota"/>
</dbReference>
<dbReference type="EMBL" id="GG738867">
    <property type="protein sequence ID" value="EFC44597.1"/>
    <property type="molecule type" value="Genomic_DNA"/>
</dbReference>
<evidence type="ECO:0000256" key="5">
    <source>
        <dbReference type="ARBA" id="ARBA00022989"/>
    </source>
</evidence>
<feature type="non-terminal residue" evidence="8">
    <location>
        <position position="1"/>
    </location>
</feature>
<reference evidence="8 9" key="1">
    <citation type="journal article" date="2010" name="Cell">
        <title>The genome of Naegleria gruberi illuminates early eukaryotic versatility.</title>
        <authorList>
            <person name="Fritz-Laylin L.K."/>
            <person name="Prochnik S.E."/>
            <person name="Ginger M.L."/>
            <person name="Dacks J.B."/>
            <person name="Carpenter M.L."/>
            <person name="Field M.C."/>
            <person name="Kuo A."/>
            <person name="Paredez A."/>
            <person name="Chapman J."/>
            <person name="Pham J."/>
            <person name="Shu S."/>
            <person name="Neupane R."/>
            <person name="Cipriano M."/>
            <person name="Mancuso J."/>
            <person name="Tu H."/>
            <person name="Salamov A."/>
            <person name="Lindquist E."/>
            <person name="Shapiro H."/>
            <person name="Lucas S."/>
            <person name="Grigoriev I.V."/>
            <person name="Cande W.Z."/>
            <person name="Fulton C."/>
            <person name="Rokhsar D.S."/>
            <person name="Dawson S.C."/>
        </authorList>
    </citation>
    <scope>NUCLEOTIDE SEQUENCE [LARGE SCALE GENOMIC DNA]</scope>
    <source>
        <strain evidence="8 9">NEG-M</strain>
    </source>
</reference>
<dbReference type="GeneID" id="8856902"/>
<keyword evidence="3 7" id="KW-0812">Transmembrane</keyword>
<feature type="non-terminal residue" evidence="8">
    <location>
        <position position="210"/>
    </location>
</feature>
<organism evidence="9">
    <name type="scientific">Naegleria gruberi</name>
    <name type="common">Amoeba</name>
    <dbReference type="NCBI Taxonomy" id="5762"/>
    <lineage>
        <taxon>Eukaryota</taxon>
        <taxon>Discoba</taxon>
        <taxon>Heterolobosea</taxon>
        <taxon>Tetramitia</taxon>
        <taxon>Eutetramitia</taxon>
        <taxon>Vahlkampfiidae</taxon>
        <taxon>Naegleria</taxon>
    </lineage>
</organism>
<sequence length="210" mass="24210">SIGDMWASWPFVTKHLGAFSFALTCAVSFKMINPFNLVLLFDRVFSTDFEVWRLITNAVFFGGFGMNFLFAFMLFIQYSSELEKSRFDGRVADFIFCILFGLVPMTVLAFFSGSYVLSSSLMMYMVYIWCNYNPDSNLRLMFIPTQIPSRWFPFALTAFHVVLGGGIETVIEDGIGILCGHLYYFLEEKYPEARETKILNTPSLLYWLFP</sequence>
<evidence type="ECO:0000313" key="8">
    <source>
        <dbReference type="EMBL" id="EFC44597.1"/>
    </source>
</evidence>
<comment type="similarity">
    <text evidence="2 7">Belongs to the derlin family.</text>
</comment>
<dbReference type="GO" id="GO:0005789">
    <property type="term" value="C:endoplasmic reticulum membrane"/>
    <property type="evidence" value="ECO:0007669"/>
    <property type="project" value="UniProtKB-SubCell"/>
</dbReference>
<dbReference type="SUPFAM" id="SSF144091">
    <property type="entry name" value="Rhomboid-like"/>
    <property type="match status" value="1"/>
</dbReference>
<accession>D2VF02</accession>
<dbReference type="KEGG" id="ngr:NAEGRDRAFT_3789"/>
<dbReference type="InParanoid" id="D2VF02"/>
<evidence type="ECO:0000256" key="7">
    <source>
        <dbReference type="RuleBase" id="RU363059"/>
    </source>
</evidence>
<evidence type="ECO:0000256" key="4">
    <source>
        <dbReference type="ARBA" id="ARBA00022824"/>
    </source>
</evidence>
<name>D2VF02_NAEGR</name>
<dbReference type="STRING" id="5762.D2VF02"/>
<dbReference type="AlphaFoldDB" id="D2VF02"/>
<comment type="caution">
    <text evidence="7">Lacks conserved residue(s) required for the propagation of feature annotation.</text>
</comment>
<keyword evidence="6 7" id="KW-0472">Membrane</keyword>
<protein>
    <recommendedName>
        <fullName evidence="7">Derlin</fullName>
    </recommendedName>
</protein>
<dbReference type="RefSeq" id="XP_002677341.1">
    <property type="nucleotide sequence ID" value="XM_002677295.1"/>
</dbReference>
<evidence type="ECO:0000256" key="2">
    <source>
        <dbReference type="ARBA" id="ARBA00008917"/>
    </source>
</evidence>
<dbReference type="OMA" id="LWRCVTS"/>
<dbReference type="GO" id="GO:0006950">
    <property type="term" value="P:response to stress"/>
    <property type="evidence" value="ECO:0007669"/>
    <property type="project" value="UniProtKB-ARBA"/>
</dbReference>
<feature type="transmembrane region" description="Helical" evidence="7">
    <location>
        <begin position="12"/>
        <end position="32"/>
    </location>
</feature>
<dbReference type="PANTHER" id="PTHR11009">
    <property type="entry name" value="DER1-LIKE PROTEIN, DERLIN"/>
    <property type="match status" value="1"/>
</dbReference>
<evidence type="ECO:0000313" key="9">
    <source>
        <dbReference type="Proteomes" id="UP000006671"/>
    </source>
</evidence>
<dbReference type="OrthoDB" id="1716531at2759"/>
<keyword evidence="9" id="KW-1185">Reference proteome</keyword>
<evidence type="ECO:0000256" key="3">
    <source>
        <dbReference type="ARBA" id="ARBA00022692"/>
    </source>
</evidence>
<dbReference type="InterPro" id="IPR035952">
    <property type="entry name" value="Rhomboid-like_sf"/>
</dbReference>
<dbReference type="Proteomes" id="UP000006671">
    <property type="component" value="Unassembled WGS sequence"/>
</dbReference>
<evidence type="ECO:0000256" key="6">
    <source>
        <dbReference type="ARBA" id="ARBA00023136"/>
    </source>
</evidence>